<feature type="binding site" evidence="18">
    <location>
        <position position="468"/>
    </location>
    <ligand>
        <name>Zn(2+)</name>
        <dbReference type="ChEBI" id="CHEBI:29105"/>
    </ligand>
</feature>
<dbReference type="NCBIfam" id="NF010552">
    <property type="entry name" value="PRK13946.1"/>
    <property type="match status" value="1"/>
</dbReference>
<feature type="binding site" evidence="18">
    <location>
        <position position="369"/>
    </location>
    <ligand>
        <name>NAD(+)</name>
        <dbReference type="ChEBI" id="CHEBI:57540"/>
    </ligand>
</feature>
<comment type="subcellular location">
    <subcellularLocation>
        <location evidence="18">Cytoplasm</location>
    </subcellularLocation>
</comment>
<dbReference type="SUPFAM" id="SSF56796">
    <property type="entry name" value="Dehydroquinate synthase-like"/>
    <property type="match status" value="1"/>
</dbReference>
<dbReference type="InterPro" id="IPR056179">
    <property type="entry name" value="DHQS_C"/>
</dbReference>
<dbReference type="Pfam" id="PF01761">
    <property type="entry name" value="DHQ_synthase"/>
    <property type="match status" value="1"/>
</dbReference>
<keyword evidence="18" id="KW-0170">Cobalt</keyword>
<evidence type="ECO:0000256" key="8">
    <source>
        <dbReference type="ARBA" id="ARBA00022679"/>
    </source>
</evidence>
<evidence type="ECO:0000256" key="12">
    <source>
        <dbReference type="ARBA" id="ARBA00023027"/>
    </source>
</evidence>
<evidence type="ECO:0000256" key="3">
    <source>
        <dbReference type="ARBA" id="ARBA00003485"/>
    </source>
</evidence>
<comment type="subunit">
    <text evidence="17">Monomer.</text>
</comment>
<accession>A0ABX0K0I5</accession>
<keyword evidence="6 18" id="KW-0963">Cytoplasm</keyword>
<evidence type="ECO:0000256" key="19">
    <source>
        <dbReference type="SAM" id="MobiDB-lite"/>
    </source>
</evidence>
<dbReference type="PROSITE" id="PS01128">
    <property type="entry name" value="SHIKIMATE_KINASE"/>
    <property type="match status" value="1"/>
</dbReference>
<feature type="binding site" evidence="17">
    <location>
        <begin position="58"/>
        <end position="63"/>
    </location>
    <ligand>
        <name>ATP</name>
        <dbReference type="ChEBI" id="CHEBI:30616"/>
    </ligand>
</feature>
<dbReference type="Pfam" id="PF01202">
    <property type="entry name" value="SKI"/>
    <property type="match status" value="1"/>
</dbReference>
<keyword evidence="13 18" id="KW-0057">Aromatic amino acid biosynthesis</keyword>
<dbReference type="CDD" id="cd08195">
    <property type="entry name" value="DHQS"/>
    <property type="match status" value="1"/>
</dbReference>
<reference evidence="22 23" key="1">
    <citation type="journal article" date="2020" name="Int. J. Syst. Evol. Microbiol.">
        <title>Novel acetic acid bacteria from cider fermentations: Acetobacter conturbans sp. nov. and Acetobacter fallax sp. nov.</title>
        <authorList>
            <person name="Sombolestani A.S."/>
            <person name="Cleenwerck I."/>
            <person name="Cnockaert M."/>
            <person name="Borremans W."/>
            <person name="Wieme A.D."/>
            <person name="De Vuyst L."/>
            <person name="Vandamme P."/>
        </authorList>
    </citation>
    <scope>NUCLEOTIDE SEQUENCE [LARGE SCALE GENOMIC DNA]</scope>
    <source>
        <strain evidence="22 23">LMG 1627</strain>
    </source>
</reference>
<sequence>MSRPSFSDRRHTTLPEPAQPPPTPTSVRALPLNLDAVRSYTGFGPLSGRSIVLIGLMGAGKSTIGRRLAQRLSLGFVDADAEIERAAGCSISDVFRLYGEEAFRDGERRVLKRLLDGPSRVIATGGGAFMNAETRALIRDRAISIWLRCPLHILVKRVTGRTHRPLLHGVKPRDILEQLMVVRHPVYAEADIIVQCGEDNVDNATTRVIEALALNHRPRRLPVRLERGSYEVIIGSGLVERAGALLSAILPQKRAIVISDAHVAELYLHPLLEALSDSGFSVQSLVVQPGEKSKSLEEFQRLTDAILEHKVERRTAIIALGGGVVGDLAGFVAASTLRGLPFVQMPTTLLSQVDSSVGGKTGINTKWGKNLIGAFHQPAVVLADVSTLATLPLREIKAGYAEIVKSGLIGDPDLFAWCEKHGEDVLSQDPNTLAEAVEKACAFKAAVVTEDEFERKAEGGRALLNLGHTFGHALEAEMGYDGSLLHGEAVSIGLRLAFMLSVRLGYCPQEDLDRLTAHLDALEMPSRISQLGRPFAARTLLDHMTRDKKMQDGKLTFVLVRGIGQAFTCRDVQAQAVHDVLVDDGCAPDAMLPETSRGTDV</sequence>
<feature type="compositionally biased region" description="Basic and acidic residues" evidence="19">
    <location>
        <begin position="1"/>
        <end position="13"/>
    </location>
</feature>
<comment type="cofactor">
    <cofactor evidence="17">
        <name>Mg(2+)</name>
        <dbReference type="ChEBI" id="CHEBI:18420"/>
    </cofactor>
    <text evidence="17">Binds 1 Mg(2+) ion per subunit.</text>
</comment>
<keyword evidence="10 17" id="KW-0418">Kinase</keyword>
<keyword evidence="18" id="KW-0479">Metal-binding</keyword>
<evidence type="ECO:0000256" key="11">
    <source>
        <dbReference type="ARBA" id="ARBA00022840"/>
    </source>
</evidence>
<keyword evidence="12 18" id="KW-0520">NAD</keyword>
<dbReference type="InterPro" id="IPR016037">
    <property type="entry name" value="DHQ_synth_AroB"/>
</dbReference>
<proteinExistence type="inferred from homology"/>
<organism evidence="22 23">
    <name type="scientific">Acetobacter conturbans</name>
    <dbReference type="NCBI Taxonomy" id="1737472"/>
    <lineage>
        <taxon>Bacteria</taxon>
        <taxon>Pseudomonadati</taxon>
        <taxon>Pseudomonadota</taxon>
        <taxon>Alphaproteobacteria</taxon>
        <taxon>Acetobacterales</taxon>
        <taxon>Acetobacteraceae</taxon>
        <taxon>Acetobacter</taxon>
    </lineage>
</organism>
<feature type="binding site" evidence="18">
    <location>
        <position position="402"/>
    </location>
    <ligand>
        <name>Zn(2+)</name>
        <dbReference type="ChEBI" id="CHEBI:29105"/>
    </ligand>
</feature>
<dbReference type="InterPro" id="IPR031322">
    <property type="entry name" value="Shikimate/glucono_kinase"/>
</dbReference>
<evidence type="ECO:0000256" key="9">
    <source>
        <dbReference type="ARBA" id="ARBA00022741"/>
    </source>
</evidence>
<dbReference type="NCBIfam" id="TIGR01357">
    <property type="entry name" value="aroB"/>
    <property type="match status" value="1"/>
</dbReference>
<evidence type="ECO:0000256" key="7">
    <source>
        <dbReference type="ARBA" id="ARBA00022605"/>
    </source>
</evidence>
<comment type="pathway">
    <text evidence="4 18">Metabolic intermediate biosynthesis; chorismate biosynthesis; chorismate from D-erythrose 4-phosphate and phosphoenolpyruvate: step 2/7.</text>
</comment>
<feature type="binding site" evidence="17">
    <location>
        <position position="104"/>
    </location>
    <ligand>
        <name>substrate</name>
    </ligand>
</feature>
<evidence type="ECO:0000256" key="6">
    <source>
        <dbReference type="ARBA" id="ARBA00022490"/>
    </source>
</evidence>
<evidence type="ECO:0000313" key="22">
    <source>
        <dbReference type="EMBL" id="NHN88195.1"/>
    </source>
</evidence>
<feature type="domain" description="3-dehydroquinate synthase N-terminal" evidence="20">
    <location>
        <begin position="285"/>
        <end position="397"/>
    </location>
</feature>
<protein>
    <recommendedName>
        <fullName evidence="17 18">Multifunctional fusion protein</fullName>
    </recommendedName>
    <domain>
        <recommendedName>
            <fullName evidence="17">Shikimate kinase</fullName>
            <shortName evidence="17">SK</shortName>
            <ecNumber evidence="17">2.7.1.71</ecNumber>
        </recommendedName>
    </domain>
    <domain>
        <recommendedName>
            <fullName evidence="18">3-dehydroquinate synthase</fullName>
            <shortName evidence="18">DHQS</shortName>
            <ecNumber evidence="18">4.2.3.4</ecNumber>
        </recommendedName>
    </domain>
</protein>
<comment type="catalytic activity">
    <reaction evidence="1 18">
        <text>7-phospho-2-dehydro-3-deoxy-D-arabino-heptonate = 3-dehydroquinate + phosphate</text>
        <dbReference type="Rhea" id="RHEA:21968"/>
        <dbReference type="ChEBI" id="CHEBI:32364"/>
        <dbReference type="ChEBI" id="CHEBI:43474"/>
        <dbReference type="ChEBI" id="CHEBI:58394"/>
        <dbReference type="EC" id="4.2.3.4"/>
    </reaction>
</comment>
<dbReference type="Gene3D" id="3.40.50.300">
    <property type="entry name" value="P-loop containing nucleotide triphosphate hydrolases"/>
    <property type="match status" value="1"/>
</dbReference>
<feature type="binding site" evidence="17">
    <location>
        <position position="164"/>
    </location>
    <ligand>
        <name>ATP</name>
        <dbReference type="ChEBI" id="CHEBI:30616"/>
    </ligand>
</feature>
<evidence type="ECO:0000256" key="18">
    <source>
        <dbReference type="HAMAP-Rule" id="MF_00110"/>
    </source>
</evidence>
<evidence type="ECO:0000256" key="14">
    <source>
        <dbReference type="ARBA" id="ARBA00023239"/>
    </source>
</evidence>
<keyword evidence="14 18" id="KW-0456">Lyase</keyword>
<feature type="region of interest" description="Disordered" evidence="19">
    <location>
        <begin position="1"/>
        <end position="26"/>
    </location>
</feature>
<feature type="binding site" evidence="17">
    <location>
        <position position="62"/>
    </location>
    <ligand>
        <name>Mg(2+)</name>
        <dbReference type="ChEBI" id="CHEBI:18420"/>
    </ligand>
</feature>
<comment type="caution">
    <text evidence="22">The sequence shown here is derived from an EMBL/GenBank/DDBJ whole genome shotgun (WGS) entry which is preliminary data.</text>
</comment>
<keyword evidence="15" id="KW-0511">Multifunctional enzyme</keyword>
<keyword evidence="7 18" id="KW-0028">Amino-acid biosynthesis</keyword>
<feature type="binding site" evidence="18">
    <location>
        <begin position="387"/>
        <end position="390"/>
    </location>
    <ligand>
        <name>NAD(+)</name>
        <dbReference type="ChEBI" id="CHEBI:57540"/>
    </ligand>
</feature>
<feature type="binding site" evidence="17">
    <location>
        <position position="126"/>
    </location>
    <ligand>
        <name>substrate</name>
    </ligand>
</feature>
<dbReference type="RefSeq" id="WP_173569470.1">
    <property type="nucleotide sequence ID" value="NZ_WOSY01000004.1"/>
</dbReference>
<dbReference type="SUPFAM" id="SSF52540">
    <property type="entry name" value="P-loop containing nucleoside triphosphate hydrolases"/>
    <property type="match status" value="1"/>
</dbReference>
<keyword evidence="17" id="KW-0460">Magnesium</keyword>
<evidence type="ECO:0000256" key="13">
    <source>
        <dbReference type="ARBA" id="ARBA00023141"/>
    </source>
</evidence>
<dbReference type="EC" id="4.2.3.4" evidence="18"/>
<evidence type="ECO:0000256" key="1">
    <source>
        <dbReference type="ARBA" id="ARBA00001393"/>
    </source>
</evidence>
<gene>
    <name evidence="18" type="primary">aroB</name>
    <name evidence="17" type="synonym">aroK</name>
    <name evidence="22" type="ORF">GOB81_06085</name>
</gene>
<feature type="binding site" evidence="17">
    <location>
        <position position="183"/>
    </location>
    <ligand>
        <name>substrate</name>
    </ligand>
</feature>
<comment type="catalytic activity">
    <reaction evidence="16 17">
        <text>shikimate + ATP = 3-phosphoshikimate + ADP + H(+)</text>
        <dbReference type="Rhea" id="RHEA:13121"/>
        <dbReference type="ChEBI" id="CHEBI:15378"/>
        <dbReference type="ChEBI" id="CHEBI:30616"/>
        <dbReference type="ChEBI" id="CHEBI:36208"/>
        <dbReference type="ChEBI" id="CHEBI:145989"/>
        <dbReference type="ChEBI" id="CHEBI:456216"/>
        <dbReference type="EC" id="2.7.1.71"/>
    </reaction>
</comment>
<comment type="cofactor">
    <cofactor evidence="2 18">
        <name>NAD(+)</name>
        <dbReference type="ChEBI" id="CHEBI:57540"/>
    </cofactor>
</comment>
<dbReference type="PANTHER" id="PTHR43622">
    <property type="entry name" value="3-DEHYDROQUINATE SYNTHASE"/>
    <property type="match status" value="1"/>
</dbReference>
<dbReference type="GO" id="GO:0003856">
    <property type="term" value="F:3-dehydroquinate synthase activity"/>
    <property type="evidence" value="ECO:0007669"/>
    <property type="project" value="UniProtKB-EC"/>
</dbReference>
<feature type="binding site" evidence="18">
    <location>
        <position position="486"/>
    </location>
    <ligand>
        <name>Zn(2+)</name>
        <dbReference type="ChEBI" id="CHEBI:29105"/>
    </ligand>
</feature>
<comment type="pathway">
    <text evidence="5 17">Metabolic intermediate biosynthesis; chorismate biosynthesis; chorismate from D-erythrose 4-phosphate and phosphoenolpyruvate: step 5/7.</text>
</comment>
<dbReference type="EC" id="2.7.1.71" evidence="17"/>
<evidence type="ECO:0000259" key="21">
    <source>
        <dbReference type="Pfam" id="PF24621"/>
    </source>
</evidence>
<feature type="binding site" evidence="18">
    <location>
        <position position="360"/>
    </location>
    <ligand>
        <name>NAD(+)</name>
        <dbReference type="ChEBI" id="CHEBI:57540"/>
    </ligand>
</feature>
<dbReference type="InterPro" id="IPR023000">
    <property type="entry name" value="Shikimate_kinase_CS"/>
</dbReference>
<evidence type="ECO:0000256" key="16">
    <source>
        <dbReference type="ARBA" id="ARBA00048567"/>
    </source>
</evidence>
<dbReference type="InterPro" id="IPR027417">
    <property type="entry name" value="P-loop_NTPase"/>
</dbReference>
<dbReference type="HAMAP" id="MF_00109">
    <property type="entry name" value="Shikimate_kinase"/>
    <property type="match status" value="1"/>
</dbReference>
<dbReference type="PRINTS" id="PR01100">
    <property type="entry name" value="SHIKIMTKNASE"/>
</dbReference>
<dbReference type="CDD" id="cd00464">
    <property type="entry name" value="SK"/>
    <property type="match status" value="1"/>
</dbReference>
<comment type="similarity">
    <text evidence="17">Belongs to the shikimate kinase family.</text>
</comment>
<comment type="caution">
    <text evidence="18">Lacks conserved residue(s) required for the propagation of feature annotation.</text>
</comment>
<dbReference type="Gene3D" id="3.40.50.1970">
    <property type="match status" value="1"/>
</dbReference>
<feature type="binding site" evidence="18">
    <location>
        <begin position="323"/>
        <end position="327"/>
    </location>
    <ligand>
        <name>NAD(+)</name>
        <dbReference type="ChEBI" id="CHEBI:57540"/>
    </ligand>
</feature>
<comment type="cofactor">
    <cofactor evidence="18">
        <name>Co(2+)</name>
        <dbReference type="ChEBI" id="CHEBI:48828"/>
    </cofactor>
    <cofactor evidence="18">
        <name>Zn(2+)</name>
        <dbReference type="ChEBI" id="CHEBI:29105"/>
    </cofactor>
    <text evidence="18">Binds 1 divalent metal cation per subunit. Can use either Co(2+) or Zn(2+).</text>
</comment>
<keyword evidence="18" id="KW-0862">Zinc</keyword>
<dbReference type="PANTHER" id="PTHR43622:SF7">
    <property type="entry name" value="3-DEHYDROQUINATE SYNTHASE, CHLOROPLASTIC"/>
    <property type="match status" value="1"/>
</dbReference>
<dbReference type="Gene3D" id="1.20.1090.10">
    <property type="entry name" value="Dehydroquinate synthase-like - alpha domain"/>
    <property type="match status" value="1"/>
</dbReference>
<evidence type="ECO:0000256" key="10">
    <source>
        <dbReference type="ARBA" id="ARBA00022777"/>
    </source>
</evidence>
<comment type="function">
    <text evidence="17">Catalyzes the specific phosphorylation of the 3-hydroxyl group of shikimic acid using ATP as a cosubstrate.</text>
</comment>
<evidence type="ECO:0000256" key="15">
    <source>
        <dbReference type="ARBA" id="ARBA00023268"/>
    </source>
</evidence>
<evidence type="ECO:0000313" key="23">
    <source>
        <dbReference type="Proteomes" id="UP000631653"/>
    </source>
</evidence>
<feature type="binding site" evidence="18">
    <location>
        <begin position="347"/>
        <end position="348"/>
    </location>
    <ligand>
        <name>NAD(+)</name>
        <dbReference type="ChEBI" id="CHEBI:57540"/>
    </ligand>
</feature>
<keyword evidence="9 18" id="KW-0547">Nucleotide-binding</keyword>
<dbReference type="InterPro" id="IPR030960">
    <property type="entry name" value="DHQS/DOIS_N"/>
</dbReference>
<keyword evidence="23" id="KW-1185">Reference proteome</keyword>
<feature type="domain" description="3-dehydroquinate synthase C-terminal" evidence="21">
    <location>
        <begin position="399"/>
        <end position="550"/>
    </location>
</feature>
<dbReference type="InterPro" id="IPR000623">
    <property type="entry name" value="Shikimate_kinase/TSH1"/>
</dbReference>
<keyword evidence="11 17" id="KW-0067">ATP-binding</keyword>
<evidence type="ECO:0000259" key="20">
    <source>
        <dbReference type="Pfam" id="PF01761"/>
    </source>
</evidence>
<name>A0ABX0K0I5_9PROT</name>
<evidence type="ECO:0000256" key="17">
    <source>
        <dbReference type="HAMAP-Rule" id="MF_00109"/>
    </source>
</evidence>
<dbReference type="Pfam" id="PF24621">
    <property type="entry name" value="DHQS_C"/>
    <property type="match status" value="1"/>
</dbReference>
<keyword evidence="8 17" id="KW-0808">Transferase</keyword>
<dbReference type="InterPro" id="IPR050071">
    <property type="entry name" value="Dehydroquinate_synthase"/>
</dbReference>
<evidence type="ECO:0000256" key="4">
    <source>
        <dbReference type="ARBA" id="ARBA00004661"/>
    </source>
</evidence>
<dbReference type="Proteomes" id="UP000631653">
    <property type="component" value="Unassembled WGS sequence"/>
</dbReference>
<dbReference type="EMBL" id="WOSY01000004">
    <property type="protein sequence ID" value="NHN88195.1"/>
    <property type="molecule type" value="Genomic_DNA"/>
</dbReference>
<comment type="similarity">
    <text evidence="18">Belongs to the sugar phosphate cyclases superfamily. Dehydroquinate synthase family.</text>
</comment>
<comment type="function">
    <text evidence="3 18">Catalyzes the conversion of 3-deoxy-D-arabino-heptulosonate 7-phosphate (DAHP) to dehydroquinate (DHQ).</text>
</comment>
<evidence type="ECO:0000256" key="2">
    <source>
        <dbReference type="ARBA" id="ARBA00001911"/>
    </source>
</evidence>
<dbReference type="HAMAP" id="MF_00110">
    <property type="entry name" value="DHQ_synthase"/>
    <property type="match status" value="1"/>
</dbReference>
<feature type="binding site" evidence="17">
    <location>
        <position position="80"/>
    </location>
    <ligand>
        <name>substrate</name>
    </ligand>
</feature>
<evidence type="ECO:0000256" key="5">
    <source>
        <dbReference type="ARBA" id="ARBA00004842"/>
    </source>
</evidence>